<dbReference type="RefSeq" id="WP_344637843.1">
    <property type="nucleotide sequence ID" value="NZ_BAAATR010000017.1"/>
</dbReference>
<keyword evidence="3" id="KW-1185">Reference proteome</keyword>
<dbReference type="Pfam" id="PF13580">
    <property type="entry name" value="SIS_2"/>
    <property type="match status" value="1"/>
</dbReference>
<dbReference type="PANTHER" id="PTHR30390:SF7">
    <property type="entry name" value="PHOSPHOHEPTOSE ISOMERASE"/>
    <property type="match status" value="1"/>
</dbReference>
<evidence type="ECO:0000313" key="2">
    <source>
        <dbReference type="EMBL" id="GAA2252692.1"/>
    </source>
</evidence>
<dbReference type="NCBIfam" id="NF002805">
    <property type="entry name" value="PRK02947.1"/>
    <property type="match status" value="1"/>
</dbReference>
<dbReference type="CDD" id="cd05013">
    <property type="entry name" value="SIS_RpiR"/>
    <property type="match status" value="1"/>
</dbReference>
<accession>A0ABP5R6U6</accession>
<dbReference type="SUPFAM" id="SSF53697">
    <property type="entry name" value="SIS domain"/>
    <property type="match status" value="1"/>
</dbReference>
<dbReference type="InterPro" id="IPR035472">
    <property type="entry name" value="RpiR-like_SIS"/>
</dbReference>
<feature type="domain" description="SIS" evidence="1">
    <location>
        <begin position="34"/>
        <end position="218"/>
    </location>
</feature>
<protein>
    <submittedName>
        <fullName evidence="2">SIS domain-containing protein</fullName>
    </submittedName>
</protein>
<dbReference type="PANTHER" id="PTHR30390">
    <property type="entry name" value="SEDOHEPTULOSE 7-PHOSPHATE ISOMERASE / DNAA INITIATOR-ASSOCIATING FACTOR FOR REPLICATION INITIATION"/>
    <property type="match status" value="1"/>
</dbReference>
<dbReference type="Gene3D" id="3.40.50.10490">
    <property type="entry name" value="Glucose-6-phosphate isomerase like protein, domain 1"/>
    <property type="match status" value="1"/>
</dbReference>
<evidence type="ECO:0000313" key="3">
    <source>
        <dbReference type="Proteomes" id="UP001500305"/>
    </source>
</evidence>
<dbReference type="InterPro" id="IPR050099">
    <property type="entry name" value="SIS_GmhA/DiaA_subfam"/>
</dbReference>
<dbReference type="InterPro" id="IPR046348">
    <property type="entry name" value="SIS_dom_sf"/>
</dbReference>
<name>A0ABP5R6U6_9ACTN</name>
<proteinExistence type="predicted"/>
<dbReference type="EMBL" id="BAAATR010000017">
    <property type="protein sequence ID" value="GAA2252692.1"/>
    <property type="molecule type" value="Genomic_DNA"/>
</dbReference>
<comment type="caution">
    <text evidence="2">The sequence shown here is derived from an EMBL/GenBank/DDBJ whole genome shotgun (WGS) entry which is preliminary data.</text>
</comment>
<reference evidence="3" key="1">
    <citation type="journal article" date="2019" name="Int. J. Syst. Evol. Microbiol.">
        <title>The Global Catalogue of Microorganisms (GCM) 10K type strain sequencing project: providing services to taxonomists for standard genome sequencing and annotation.</title>
        <authorList>
            <consortium name="The Broad Institute Genomics Platform"/>
            <consortium name="The Broad Institute Genome Sequencing Center for Infectious Disease"/>
            <person name="Wu L."/>
            <person name="Ma J."/>
        </authorList>
    </citation>
    <scope>NUCLEOTIDE SEQUENCE [LARGE SCALE GENOMIC DNA]</scope>
    <source>
        <strain evidence="3">JCM 7356</strain>
    </source>
</reference>
<organism evidence="2 3">
    <name type="scientific">Kitasatospora cystarginea</name>
    <dbReference type="NCBI Taxonomy" id="58350"/>
    <lineage>
        <taxon>Bacteria</taxon>
        <taxon>Bacillati</taxon>
        <taxon>Actinomycetota</taxon>
        <taxon>Actinomycetes</taxon>
        <taxon>Kitasatosporales</taxon>
        <taxon>Streptomycetaceae</taxon>
        <taxon>Kitasatospora</taxon>
    </lineage>
</organism>
<sequence>MSDLVEQYFDAAVAHLQRVRTEESGNIERAASLLADAVAEGRRILTFGAGHSSLPAQDVVYRAGGLAVVNLLNVPGMIGVSVMPAPLGSALERVSGLAPATLDLTPAREGDLVFVISLSGRQVMPVELAQHARARGLRVIGVTSLAYPGEVASQHPSGTYLKDHCDVVLDSKVAVGDGELSHPGAGTAFGSVSTVVTSALMQAVVASAIGKLADRGITPPLFRSGNVDGGTEWNARMMAENADRIYYAYPPGKPGPAA</sequence>
<dbReference type="InterPro" id="IPR001347">
    <property type="entry name" value="SIS_dom"/>
</dbReference>
<dbReference type="Proteomes" id="UP001500305">
    <property type="component" value="Unassembled WGS sequence"/>
</dbReference>
<dbReference type="PROSITE" id="PS51464">
    <property type="entry name" value="SIS"/>
    <property type="match status" value="1"/>
</dbReference>
<gene>
    <name evidence="2" type="ORF">GCM10010430_40490</name>
</gene>
<evidence type="ECO:0000259" key="1">
    <source>
        <dbReference type="PROSITE" id="PS51464"/>
    </source>
</evidence>